<accession>A0ABQ5P301</accession>
<dbReference type="RefSeq" id="WP_323448882.1">
    <property type="nucleotide sequence ID" value="NZ_BSBI01000009.1"/>
</dbReference>
<organism evidence="1 2">
    <name type="scientific">Streptomyces yaizuensis</name>
    <dbReference type="NCBI Taxonomy" id="2989713"/>
    <lineage>
        <taxon>Bacteria</taxon>
        <taxon>Bacillati</taxon>
        <taxon>Actinomycetota</taxon>
        <taxon>Actinomycetes</taxon>
        <taxon>Kitasatosporales</taxon>
        <taxon>Streptomycetaceae</taxon>
        <taxon>Streptomyces</taxon>
    </lineage>
</organism>
<name>A0ABQ5P301_9ACTN</name>
<evidence type="ECO:0000313" key="1">
    <source>
        <dbReference type="EMBL" id="GLF96860.1"/>
    </source>
</evidence>
<dbReference type="EMBL" id="BSBI01000009">
    <property type="protein sequence ID" value="GLF96860.1"/>
    <property type="molecule type" value="Genomic_DNA"/>
</dbReference>
<protein>
    <submittedName>
        <fullName evidence="1">Uncharacterized protein</fullName>
    </submittedName>
</protein>
<gene>
    <name evidence="1" type="ORF">SYYSPA8_21205</name>
</gene>
<proteinExistence type="predicted"/>
<reference evidence="1 2" key="1">
    <citation type="submission" date="2022-10" db="EMBL/GenBank/DDBJ databases">
        <title>Draft genome sequence of Streptomyces sp. YSPA8.</title>
        <authorList>
            <person name="Moriuchi R."/>
            <person name="Dohra H."/>
            <person name="Yamamura H."/>
            <person name="Kodani S."/>
        </authorList>
    </citation>
    <scope>NUCLEOTIDE SEQUENCE [LARGE SCALE GENOMIC DNA]</scope>
    <source>
        <strain evidence="1 2">YSPA8</strain>
    </source>
</reference>
<comment type="caution">
    <text evidence="1">The sequence shown here is derived from an EMBL/GenBank/DDBJ whole genome shotgun (WGS) entry which is preliminary data.</text>
</comment>
<sequence>MDRSIQRTAATLAALTHARSGQGEKTRGRKLRWVPPATVNNDFFFRGASYTFVGPRSCRDGNAADYASSLTLGRP</sequence>
<keyword evidence="2" id="KW-1185">Reference proteome</keyword>
<evidence type="ECO:0000313" key="2">
    <source>
        <dbReference type="Proteomes" id="UP001291653"/>
    </source>
</evidence>
<dbReference type="Proteomes" id="UP001291653">
    <property type="component" value="Unassembled WGS sequence"/>
</dbReference>